<feature type="chain" id="PRO_5045607943" evidence="3">
    <location>
        <begin position="28"/>
        <end position="570"/>
    </location>
</feature>
<protein>
    <submittedName>
        <fullName evidence="5">Cell wall-binding repeat-containing protein</fullName>
    </submittedName>
</protein>
<evidence type="ECO:0000256" key="2">
    <source>
        <dbReference type="ARBA" id="ARBA00022729"/>
    </source>
</evidence>
<evidence type="ECO:0000259" key="4">
    <source>
        <dbReference type="SMART" id="SM00062"/>
    </source>
</evidence>
<dbReference type="RefSeq" id="WP_318798240.1">
    <property type="nucleotide sequence ID" value="NZ_JARUJP010000012.1"/>
</dbReference>
<comment type="similarity">
    <text evidence="1">Belongs to the bacterial solute-binding protein 3 family.</text>
</comment>
<dbReference type="InterPro" id="IPR051922">
    <property type="entry name" value="Bact_Sporulation_Assoc"/>
</dbReference>
<gene>
    <name evidence="5" type="ORF">P8V03_11645</name>
</gene>
<name>A0ABU4JUH5_9CLOT</name>
<sequence length="570" mass="61826">MKKRLLMSISTAIVSCLIFFTSNVVKAATLQDRLWGNDRYETNSKIVSSGWTSSQYAVIASGEGFADALCAAPLAKQYKAPILLTSKNALGIESKDQLLKLKVEKVFIIGGTGVVSDNVKAELENMGIETTRIYGQDRFETAIEVAIEVAKNLENTTGVVVTNGYGFADSLSIAPIAAQKGMPILLTDKDDLPIVTKNFLANKTFMENYIIGGTGVVGTKIDSYLNNSVRLGGLSRYETNSAVLDYFADKFNYDKVYVASGENYPDALSGSVLASSSNSPLILVGNSVDSSVMESIKAQHNKYNNVIILGGTAVVSDASVNSIVTGVGSSFEVSETMERIKKTGKLVLGTSADYPPYEFHKSINGKDQIVGFDIEIAKEVAKDLGVQLEIVDMQFDRLLAALDQGKVDLVISGISPTVERQKHVDFSDIYYEEIQNIIVRTADKNKFRSATDFNGKILGVQKGSIEESIVKEKITLTEPMAFTTISDLVLALKNHKVDGVVLRTPIAKAYVDSDIVISDIKLSTDYTGSAAAMKKGSEDLVKEVNRTLDRLKDSNSIDKFVIDASNSITY</sequence>
<dbReference type="Proteomes" id="UP001281656">
    <property type="component" value="Unassembled WGS sequence"/>
</dbReference>
<evidence type="ECO:0000313" key="6">
    <source>
        <dbReference type="Proteomes" id="UP001281656"/>
    </source>
</evidence>
<comment type="caution">
    <text evidence="5">The sequence shown here is derived from an EMBL/GenBank/DDBJ whole genome shotgun (WGS) entry which is preliminary data.</text>
</comment>
<reference evidence="5 6" key="1">
    <citation type="submission" date="2023-04" db="EMBL/GenBank/DDBJ databases">
        <title>Clostridium tannerae sp. nov., isolated from the fecal material of an alpaca.</title>
        <authorList>
            <person name="Miller S."/>
            <person name="Hendry M."/>
            <person name="King J."/>
            <person name="Sankaranarayanan K."/>
            <person name="Lawson P.A."/>
        </authorList>
    </citation>
    <scope>NUCLEOTIDE SEQUENCE [LARGE SCALE GENOMIC DNA]</scope>
    <source>
        <strain evidence="5 6">A1-XYC3</strain>
    </source>
</reference>
<dbReference type="Pfam" id="PF00497">
    <property type="entry name" value="SBP_bac_3"/>
    <property type="match status" value="1"/>
</dbReference>
<dbReference type="InterPro" id="IPR001638">
    <property type="entry name" value="Solute-binding_3/MltF_N"/>
</dbReference>
<dbReference type="Gene3D" id="3.40.50.12090">
    <property type="match status" value="2"/>
</dbReference>
<dbReference type="PANTHER" id="PTHR30032:SF8">
    <property type="entry name" value="GERMINATION-SPECIFIC N-ACETYLMURAMOYL-L-ALANINE AMIDASE"/>
    <property type="match status" value="1"/>
</dbReference>
<dbReference type="InterPro" id="IPR018313">
    <property type="entry name" value="SBP_3_CS"/>
</dbReference>
<evidence type="ECO:0000256" key="3">
    <source>
        <dbReference type="SAM" id="SignalP"/>
    </source>
</evidence>
<feature type="domain" description="Solute-binding protein family 3/N-terminal" evidence="4">
    <location>
        <begin position="345"/>
        <end position="563"/>
    </location>
</feature>
<dbReference type="SUPFAM" id="SSF53850">
    <property type="entry name" value="Periplasmic binding protein-like II"/>
    <property type="match status" value="1"/>
</dbReference>
<dbReference type="PANTHER" id="PTHR30032">
    <property type="entry name" value="N-ACETYLMURAMOYL-L-ALANINE AMIDASE-RELATED"/>
    <property type="match status" value="1"/>
</dbReference>
<keyword evidence="6" id="KW-1185">Reference proteome</keyword>
<dbReference type="Gene3D" id="3.40.190.10">
    <property type="entry name" value="Periplasmic binding protein-like II"/>
    <property type="match status" value="2"/>
</dbReference>
<organism evidence="5 6">
    <name type="scientific">Clostridium tanneri</name>
    <dbReference type="NCBI Taxonomy" id="3037988"/>
    <lineage>
        <taxon>Bacteria</taxon>
        <taxon>Bacillati</taxon>
        <taxon>Bacillota</taxon>
        <taxon>Clostridia</taxon>
        <taxon>Eubacteriales</taxon>
        <taxon>Clostridiaceae</taxon>
        <taxon>Clostridium</taxon>
    </lineage>
</organism>
<dbReference type="EMBL" id="JARUJP010000012">
    <property type="protein sequence ID" value="MDW8801800.1"/>
    <property type="molecule type" value="Genomic_DNA"/>
</dbReference>
<evidence type="ECO:0000313" key="5">
    <source>
        <dbReference type="EMBL" id="MDW8801800.1"/>
    </source>
</evidence>
<dbReference type="SMART" id="SM00062">
    <property type="entry name" value="PBPb"/>
    <property type="match status" value="1"/>
</dbReference>
<accession>A0ABU4JUH5</accession>
<keyword evidence="2 3" id="KW-0732">Signal</keyword>
<dbReference type="InterPro" id="IPR007253">
    <property type="entry name" value="Cell_wall-bd_2"/>
</dbReference>
<dbReference type="Pfam" id="PF04122">
    <property type="entry name" value="CW_binding_2"/>
    <property type="match status" value="3"/>
</dbReference>
<evidence type="ECO:0000256" key="1">
    <source>
        <dbReference type="ARBA" id="ARBA00010333"/>
    </source>
</evidence>
<proteinExistence type="inferred from homology"/>
<feature type="signal peptide" evidence="3">
    <location>
        <begin position="1"/>
        <end position="27"/>
    </location>
</feature>
<dbReference type="PROSITE" id="PS01039">
    <property type="entry name" value="SBP_BACTERIAL_3"/>
    <property type="match status" value="1"/>
</dbReference>
<dbReference type="PROSITE" id="PS51257">
    <property type="entry name" value="PROKAR_LIPOPROTEIN"/>
    <property type="match status" value="1"/>
</dbReference>